<dbReference type="Proteomes" id="UP001480082">
    <property type="component" value="Unassembled WGS sequence"/>
</dbReference>
<evidence type="ECO:0000313" key="1">
    <source>
        <dbReference type="EMBL" id="MER9286980.1"/>
    </source>
</evidence>
<keyword evidence="2" id="KW-1185">Reference proteome</keyword>
<comment type="caution">
    <text evidence="1">The sequence shown here is derived from an EMBL/GenBank/DDBJ whole genome shotgun (WGS) entry which is preliminary data.</text>
</comment>
<sequence length="56" mass="6094">MERPCPDHRIYTTLSGSIEHLRLLGDSFIVAGLDELLSARISKPTSAGWAAPIWGS</sequence>
<evidence type="ECO:0000313" key="2">
    <source>
        <dbReference type="Proteomes" id="UP001480082"/>
    </source>
</evidence>
<organism evidence="1 2">
    <name type="scientific">Mesorhizobium australicum</name>
    <dbReference type="NCBI Taxonomy" id="536018"/>
    <lineage>
        <taxon>Bacteria</taxon>
        <taxon>Pseudomonadati</taxon>
        <taxon>Pseudomonadota</taxon>
        <taxon>Alphaproteobacteria</taxon>
        <taxon>Hyphomicrobiales</taxon>
        <taxon>Phyllobacteriaceae</taxon>
        <taxon>Mesorhizobium</taxon>
    </lineage>
</organism>
<gene>
    <name evidence="1" type="ORF">NKI81_23975</name>
</gene>
<dbReference type="EMBL" id="JAMYRI010000016">
    <property type="protein sequence ID" value="MER9286980.1"/>
    <property type="molecule type" value="Genomic_DNA"/>
</dbReference>
<proteinExistence type="predicted"/>
<name>A0ACC6T4Z7_9HYPH</name>
<reference evidence="1 2" key="1">
    <citation type="journal article" date="2024" name="Proc. Natl. Acad. Sci. U.S.A.">
        <title>The evolutionary genomics of adaptation to stress in wild rhizobium bacteria.</title>
        <authorList>
            <person name="Kehlet-Delgado H."/>
            <person name="Montoya A.P."/>
            <person name="Jensen K.T."/>
            <person name="Wendlandt C.E."/>
            <person name="Dexheimer C."/>
            <person name="Roberts M."/>
            <person name="Torres Martinez L."/>
            <person name="Friesen M.L."/>
            <person name="Griffitts J.S."/>
            <person name="Porter S.S."/>
        </authorList>
    </citation>
    <scope>NUCLEOTIDE SEQUENCE [LARGE SCALE GENOMIC DNA]</scope>
    <source>
        <strain evidence="1 2">M0468</strain>
    </source>
</reference>
<accession>A0ACC6T4Z7</accession>
<protein>
    <submittedName>
        <fullName evidence="1">Uncharacterized protein</fullName>
    </submittedName>
</protein>